<dbReference type="SMART" id="SM00980">
    <property type="entry name" value="THAP"/>
    <property type="match status" value="1"/>
</dbReference>
<evidence type="ECO:0000256" key="5">
    <source>
        <dbReference type="SAM" id="Coils"/>
    </source>
</evidence>
<dbReference type="EMBL" id="LRGB01000626">
    <property type="protein sequence ID" value="KZS17555.1"/>
    <property type="molecule type" value="Genomic_DNA"/>
</dbReference>
<dbReference type="AlphaFoldDB" id="A0A0P5EAK2"/>
<evidence type="ECO:0000313" key="7">
    <source>
        <dbReference type="EMBL" id="KZS17555.1"/>
    </source>
</evidence>
<feature type="region of interest" description="Disordered" evidence="6">
    <location>
        <begin position="225"/>
        <end position="246"/>
    </location>
</feature>
<keyword evidence="2" id="KW-0863">Zinc-finger</keyword>
<accession>A0A0P5EAK2</accession>
<evidence type="ECO:0000313" key="8">
    <source>
        <dbReference type="Proteomes" id="UP000076858"/>
    </source>
</evidence>
<dbReference type="InterPro" id="IPR006612">
    <property type="entry name" value="THAP_Znf"/>
</dbReference>
<dbReference type="SUPFAM" id="SSF57716">
    <property type="entry name" value="Glucocorticoid receptor-like (DNA-binding domain)"/>
    <property type="match status" value="1"/>
</dbReference>
<evidence type="ECO:0000256" key="4">
    <source>
        <dbReference type="ARBA" id="ARBA00023125"/>
    </source>
</evidence>
<keyword evidence="3" id="KW-0862">Zinc</keyword>
<protein>
    <submittedName>
        <fullName evidence="7">Uncharacterized protein</fullName>
    </submittedName>
</protein>
<keyword evidence="8" id="KW-1185">Reference proteome</keyword>
<evidence type="ECO:0000256" key="3">
    <source>
        <dbReference type="ARBA" id="ARBA00022833"/>
    </source>
</evidence>
<dbReference type="GO" id="GO:0003677">
    <property type="term" value="F:DNA binding"/>
    <property type="evidence" value="ECO:0007669"/>
    <property type="project" value="UniProtKB-KW"/>
</dbReference>
<dbReference type="Proteomes" id="UP000076858">
    <property type="component" value="Unassembled WGS sequence"/>
</dbReference>
<dbReference type="GO" id="GO:0008270">
    <property type="term" value="F:zinc ion binding"/>
    <property type="evidence" value="ECO:0007669"/>
    <property type="project" value="UniProtKB-KW"/>
</dbReference>
<feature type="region of interest" description="Disordered" evidence="6">
    <location>
        <begin position="299"/>
        <end position="326"/>
    </location>
</feature>
<sequence length="436" mass="49581">MGRHQRKCVVQGCHRDKDIAIKTFCIPKIRKNDEAITTRRQNLWLRRLKLSGKKQSIHDMRVCEAHFLSGKPSYYLDEKNPDWAPSQNIGSINFVSKCAYERYKRRKKIEIMRAETTEWLLKGKVIRQISHKPSAVSSSSTHASLHKNAFSSKEIEVVKKKINHQMPGVFKKQEKLPEVHKEDQLDILWMHKPIENSSQVCVGEIVQLGETYPSSAAQWLKSINGKEPGAPGKSVENEKNGGNPEQMVRNNRIFFISSNTTHDHDYCAKPICISDSPQSYLERRCSPIDHDYCRTLSPHGSPSVVENDSNSRHIPSQTDGSNQNSQDVANIVDDKIVGLESGLESPSTVDIFCEFILPDIAIDDNDSICNRCSEDVSHLQLVLEQKSTILEDRLKDLDSVKQELERAKERINNLRSQLEENTNTLCTYFSVDAKPS</sequence>
<gene>
    <name evidence="7" type="ORF">APZ42_016404</name>
</gene>
<organism evidence="7 8">
    <name type="scientific">Daphnia magna</name>
    <dbReference type="NCBI Taxonomy" id="35525"/>
    <lineage>
        <taxon>Eukaryota</taxon>
        <taxon>Metazoa</taxon>
        <taxon>Ecdysozoa</taxon>
        <taxon>Arthropoda</taxon>
        <taxon>Crustacea</taxon>
        <taxon>Branchiopoda</taxon>
        <taxon>Diplostraca</taxon>
        <taxon>Cladocera</taxon>
        <taxon>Anomopoda</taxon>
        <taxon>Daphniidae</taxon>
        <taxon>Daphnia</taxon>
    </lineage>
</organism>
<keyword evidence="5" id="KW-0175">Coiled coil</keyword>
<keyword evidence="1" id="KW-0479">Metal-binding</keyword>
<evidence type="ECO:0000256" key="6">
    <source>
        <dbReference type="SAM" id="MobiDB-lite"/>
    </source>
</evidence>
<evidence type="ECO:0000256" key="1">
    <source>
        <dbReference type="ARBA" id="ARBA00022723"/>
    </source>
</evidence>
<feature type="coiled-coil region" evidence="5">
    <location>
        <begin position="387"/>
        <end position="424"/>
    </location>
</feature>
<dbReference type="Pfam" id="PF05485">
    <property type="entry name" value="THAP"/>
    <property type="match status" value="1"/>
</dbReference>
<comment type="caution">
    <text evidence="7">The sequence shown here is derived from an EMBL/GenBank/DDBJ whole genome shotgun (WGS) entry which is preliminary data.</text>
</comment>
<name>A0A0P5EAK2_9CRUS</name>
<proteinExistence type="predicted"/>
<reference evidence="7 8" key="1">
    <citation type="submission" date="2016-03" db="EMBL/GenBank/DDBJ databases">
        <title>EvidentialGene: Evidence-directed Construction of Genes on Genomes.</title>
        <authorList>
            <person name="Gilbert D.G."/>
            <person name="Choi J.-H."/>
            <person name="Mockaitis K."/>
            <person name="Colbourne J."/>
            <person name="Pfrender M."/>
        </authorList>
    </citation>
    <scope>NUCLEOTIDE SEQUENCE [LARGE SCALE GENOMIC DNA]</scope>
    <source>
        <strain evidence="7 8">Xinb3</strain>
        <tissue evidence="7">Complete organism</tissue>
    </source>
</reference>
<keyword evidence="4" id="KW-0238">DNA-binding</keyword>
<evidence type="ECO:0000256" key="2">
    <source>
        <dbReference type="ARBA" id="ARBA00022771"/>
    </source>
</evidence>
<dbReference type="OrthoDB" id="6346165at2759"/>